<dbReference type="OrthoDB" id="278924at2"/>
<evidence type="ECO:0000313" key="3">
    <source>
        <dbReference type="Proteomes" id="UP000324974"/>
    </source>
</evidence>
<evidence type="ECO:0000256" key="1">
    <source>
        <dbReference type="SAM" id="MobiDB-lite"/>
    </source>
</evidence>
<sequence length="152" mass="17376">MVAAFIRERGVSVCPPKSAAGTNYTQPTVYGYGTPESFVNRQSVACNEENLAKAKILTMLQDLGGRGSFESGKSTAKQKLKDDAHRWFFNPRERRDFESWCETAGYDPDYVREQAQNILDNGLPAWRAEAGSGKRYEERRQYRERVKQRSIE</sequence>
<protein>
    <submittedName>
        <fullName evidence="2">Uncharacterized protein</fullName>
    </submittedName>
</protein>
<name>A0A5C1A7P3_9BACT</name>
<dbReference type="RefSeq" id="WP_149109618.1">
    <property type="nucleotide sequence ID" value="NZ_CP042425.1"/>
</dbReference>
<feature type="region of interest" description="Disordered" evidence="1">
    <location>
        <begin position="130"/>
        <end position="152"/>
    </location>
</feature>
<proteinExistence type="predicted"/>
<dbReference type="AlphaFoldDB" id="A0A5C1A7P3"/>
<dbReference type="KEGG" id="lrs:PX52LOC_01644"/>
<reference evidence="3" key="1">
    <citation type="submission" date="2019-08" db="EMBL/GenBank/DDBJ databases">
        <title>Limnoglobus roseus gen. nov., sp. nov., a novel freshwater planctomycete with a giant genome from the family Gemmataceae.</title>
        <authorList>
            <person name="Kulichevskaya I.S."/>
            <person name="Naumoff D.G."/>
            <person name="Miroshnikov K."/>
            <person name="Ivanova A."/>
            <person name="Philippov D.A."/>
            <person name="Hakobyan A."/>
            <person name="Rijpstra I.C."/>
            <person name="Sinninghe Damste J.S."/>
            <person name="Liesack W."/>
            <person name="Dedysh S.N."/>
        </authorList>
    </citation>
    <scope>NUCLEOTIDE SEQUENCE [LARGE SCALE GENOMIC DNA]</scope>
    <source>
        <strain evidence="3">PX52</strain>
    </source>
</reference>
<gene>
    <name evidence="2" type="ORF">PX52LOC_01644</name>
</gene>
<organism evidence="2 3">
    <name type="scientific">Limnoglobus roseus</name>
    <dbReference type="NCBI Taxonomy" id="2598579"/>
    <lineage>
        <taxon>Bacteria</taxon>
        <taxon>Pseudomonadati</taxon>
        <taxon>Planctomycetota</taxon>
        <taxon>Planctomycetia</taxon>
        <taxon>Gemmatales</taxon>
        <taxon>Gemmataceae</taxon>
        <taxon>Limnoglobus</taxon>
    </lineage>
</organism>
<feature type="compositionally biased region" description="Basic and acidic residues" evidence="1">
    <location>
        <begin position="132"/>
        <end position="152"/>
    </location>
</feature>
<dbReference type="Proteomes" id="UP000324974">
    <property type="component" value="Chromosome"/>
</dbReference>
<accession>A0A5C1A7P3</accession>
<keyword evidence="3" id="KW-1185">Reference proteome</keyword>
<evidence type="ECO:0000313" key="2">
    <source>
        <dbReference type="EMBL" id="QEL14750.1"/>
    </source>
</evidence>
<dbReference type="EMBL" id="CP042425">
    <property type="protein sequence ID" value="QEL14750.1"/>
    <property type="molecule type" value="Genomic_DNA"/>
</dbReference>